<organism evidence="8 10">
    <name type="scientific">Brevibacillus composti</name>
    <dbReference type="NCBI Taxonomy" id="2796470"/>
    <lineage>
        <taxon>Bacteria</taxon>
        <taxon>Bacillati</taxon>
        <taxon>Bacillota</taxon>
        <taxon>Bacilli</taxon>
        <taxon>Bacillales</taxon>
        <taxon>Paenibacillaceae</taxon>
        <taxon>Brevibacillus</taxon>
    </lineage>
</organism>
<dbReference type="Proteomes" id="UP000677234">
    <property type="component" value="Chromosome"/>
</dbReference>
<dbReference type="InterPro" id="IPR000064">
    <property type="entry name" value="NLP_P60_dom"/>
</dbReference>
<dbReference type="GO" id="GO:0008234">
    <property type="term" value="F:cysteine-type peptidase activity"/>
    <property type="evidence" value="ECO:0007669"/>
    <property type="project" value="UniProtKB-KW"/>
</dbReference>
<evidence type="ECO:0000313" key="8">
    <source>
        <dbReference type="EMBL" id="QQE73818.1"/>
    </source>
</evidence>
<dbReference type="GO" id="GO:0006508">
    <property type="term" value="P:proteolysis"/>
    <property type="evidence" value="ECO:0007669"/>
    <property type="project" value="UniProtKB-KW"/>
</dbReference>
<keyword evidence="6" id="KW-0732">Signal</keyword>
<keyword evidence="4" id="KW-0788">Thiol protease</keyword>
<dbReference type="SUPFAM" id="SSF54001">
    <property type="entry name" value="Cysteine proteinases"/>
    <property type="match status" value="1"/>
</dbReference>
<evidence type="ECO:0000256" key="5">
    <source>
        <dbReference type="SAM" id="MobiDB-lite"/>
    </source>
</evidence>
<keyword evidence="11" id="KW-1185">Reference proteome</keyword>
<feature type="region of interest" description="Disordered" evidence="5">
    <location>
        <begin position="164"/>
        <end position="215"/>
    </location>
</feature>
<reference evidence="8 10" key="1">
    <citation type="submission" date="2020-12" db="EMBL/GenBank/DDBJ databases">
        <title>strain FJAT-54423T represents a novel species of the genus Brevibacillus.</title>
        <authorList>
            <person name="Tang R."/>
        </authorList>
    </citation>
    <scope>NUCLEOTIDE SEQUENCE [LARGE SCALE GENOMIC DNA]</scope>
    <source>
        <strain evidence="8 10">FJAT-54423</strain>
    </source>
</reference>
<evidence type="ECO:0000313" key="10">
    <source>
        <dbReference type="Proteomes" id="UP000595847"/>
    </source>
</evidence>
<feature type="signal peptide" evidence="6">
    <location>
        <begin position="1"/>
        <end position="23"/>
    </location>
</feature>
<evidence type="ECO:0000256" key="6">
    <source>
        <dbReference type="SAM" id="SignalP"/>
    </source>
</evidence>
<dbReference type="EMBL" id="CP066308">
    <property type="protein sequence ID" value="QQE73818.1"/>
    <property type="molecule type" value="Genomic_DNA"/>
</dbReference>
<protein>
    <submittedName>
        <fullName evidence="8">C40 family peptidase</fullName>
    </submittedName>
</protein>
<proteinExistence type="inferred from homology"/>
<dbReference type="PANTHER" id="PTHR47053">
    <property type="entry name" value="MUREIN DD-ENDOPEPTIDASE MEPH-RELATED"/>
    <property type="match status" value="1"/>
</dbReference>
<keyword evidence="3" id="KW-0378">Hydrolase</keyword>
<dbReference type="Proteomes" id="UP000595847">
    <property type="component" value="Chromosome"/>
</dbReference>
<evidence type="ECO:0000256" key="2">
    <source>
        <dbReference type="ARBA" id="ARBA00022670"/>
    </source>
</evidence>
<evidence type="ECO:0000259" key="7">
    <source>
        <dbReference type="PROSITE" id="PS51935"/>
    </source>
</evidence>
<accession>A0A7T5EJS4</accession>
<reference evidence="9" key="2">
    <citation type="submission" date="2021-04" db="EMBL/GenBank/DDBJ databases">
        <title>Brevibacillus composti FJAT-54423, complete genome.</title>
        <authorList>
            <person name="Tang R."/>
        </authorList>
    </citation>
    <scope>NUCLEOTIDE SEQUENCE</scope>
    <source>
        <strain evidence="9">FJAT-54424</strain>
    </source>
</reference>
<comment type="similarity">
    <text evidence="1">Belongs to the peptidase C40 family.</text>
</comment>
<dbReference type="AlphaFoldDB" id="A0A7T5EJS4"/>
<evidence type="ECO:0000256" key="4">
    <source>
        <dbReference type="ARBA" id="ARBA00022807"/>
    </source>
</evidence>
<evidence type="ECO:0000313" key="11">
    <source>
        <dbReference type="Proteomes" id="UP000677234"/>
    </source>
</evidence>
<dbReference type="PANTHER" id="PTHR47053:SF1">
    <property type="entry name" value="MUREIN DD-ENDOPEPTIDASE MEPH-RELATED"/>
    <property type="match status" value="1"/>
</dbReference>
<evidence type="ECO:0000256" key="3">
    <source>
        <dbReference type="ARBA" id="ARBA00022801"/>
    </source>
</evidence>
<dbReference type="KEGG" id="bcop:JD108_18435"/>
<name>A0A7T5EJS4_9BACL</name>
<dbReference type="EMBL" id="CP073708">
    <property type="protein sequence ID" value="QUO40903.1"/>
    <property type="molecule type" value="Genomic_DNA"/>
</dbReference>
<evidence type="ECO:0000313" key="9">
    <source>
        <dbReference type="EMBL" id="QUO40903.1"/>
    </source>
</evidence>
<dbReference type="Gene3D" id="3.90.1720.10">
    <property type="entry name" value="endopeptidase domain like (from Nostoc punctiforme)"/>
    <property type="match status" value="1"/>
</dbReference>
<dbReference type="PROSITE" id="PS51935">
    <property type="entry name" value="NLPC_P60"/>
    <property type="match status" value="1"/>
</dbReference>
<dbReference type="InterPro" id="IPR038765">
    <property type="entry name" value="Papain-like_cys_pep_sf"/>
</dbReference>
<feature type="domain" description="NlpC/P60" evidence="7">
    <location>
        <begin position="23"/>
        <end position="145"/>
    </location>
</feature>
<dbReference type="Pfam" id="PF00877">
    <property type="entry name" value="NLPC_P60"/>
    <property type="match status" value="1"/>
</dbReference>
<sequence length="215" mass="22738">MRKTVVSLLIAGLLAMGTVPAHAQEGPPLMTVVKDLYGVPYKSSGTTKKGFDCSGFTRYVFEALGVDLPHNSASQYQVGQPVSRKDLQPGDLVFFKTNGRSISHVGIYIGNDTFVHSESGRGVVNTKLSDPYYWSKRFVGAKRISSVHLQANAIPTAAPAAKKAVQAASTPEQPVQQAQAGAAQAEAPQPEQQTAVPAQAADVPTPEPQADAPVK</sequence>
<gene>
    <name evidence="8" type="ORF">JD108_18435</name>
    <name evidence="9" type="ORF">KDJ56_18375</name>
</gene>
<keyword evidence="2" id="KW-0645">Protease</keyword>
<evidence type="ECO:0000256" key="1">
    <source>
        <dbReference type="ARBA" id="ARBA00007074"/>
    </source>
</evidence>
<feature type="chain" id="PRO_5032682538" evidence="6">
    <location>
        <begin position="24"/>
        <end position="215"/>
    </location>
</feature>
<feature type="compositionally biased region" description="Low complexity" evidence="5">
    <location>
        <begin position="164"/>
        <end position="201"/>
    </location>
</feature>
<dbReference type="InterPro" id="IPR051202">
    <property type="entry name" value="Peptidase_C40"/>
</dbReference>